<gene>
    <name evidence="4" type="primary">wcaF</name>
    <name evidence="4" type="ORF">GT019_06965</name>
</gene>
<evidence type="ECO:0000313" key="4">
    <source>
        <dbReference type="EMBL" id="NBD23609.1"/>
    </source>
</evidence>
<dbReference type="NCBIfam" id="NF007797">
    <property type="entry name" value="PRK10502.1"/>
    <property type="match status" value="1"/>
</dbReference>
<keyword evidence="5" id="KW-1185">Reference proteome</keyword>
<accession>A0ABW9XMG7</accession>
<dbReference type="EMBL" id="JAAAMV010000003">
    <property type="protein sequence ID" value="NBD23609.1"/>
    <property type="molecule type" value="Genomic_DNA"/>
</dbReference>
<comment type="similarity">
    <text evidence="1">Belongs to the transferase hexapeptide repeat family.</text>
</comment>
<dbReference type="PANTHER" id="PTHR23416:SF23">
    <property type="entry name" value="ACETYLTRANSFERASE C18B11.09C-RELATED"/>
    <property type="match status" value="1"/>
</dbReference>
<dbReference type="RefSeq" id="WP_161742272.1">
    <property type="nucleotide sequence ID" value="NZ_JAAAMV010000003.1"/>
</dbReference>
<dbReference type="Proteomes" id="UP000665561">
    <property type="component" value="Unassembled WGS sequence"/>
</dbReference>
<proteinExistence type="inferred from homology"/>
<keyword evidence="3" id="KW-0472">Membrane</keyword>
<dbReference type="PANTHER" id="PTHR23416">
    <property type="entry name" value="SIALIC ACID SYNTHASE-RELATED"/>
    <property type="match status" value="1"/>
</dbReference>
<dbReference type="InterPro" id="IPR011004">
    <property type="entry name" value="Trimer_LpxA-like_sf"/>
</dbReference>
<evidence type="ECO:0000256" key="3">
    <source>
        <dbReference type="SAM" id="Phobius"/>
    </source>
</evidence>
<dbReference type="Gene3D" id="2.160.10.10">
    <property type="entry name" value="Hexapeptide repeat proteins"/>
    <property type="match status" value="1"/>
</dbReference>
<sequence length="189" mass="21597">MENRIRLDRYDQSWFARGRSNAVVVLWWLVQGSLFRYSLQPMYAWRRFLLRLFGTEIGEGVQIRPTAKITYPWKLKIGAHTWIGDECELYSLDYIHIGNHCVVSQRSYLCTGSHSLQDPNFGLITKPIAVKDGAWVASDVFIYPGVTIHEMGVAAARSTVTKDIPAGQVYAGTPAKFQKMRFSDNEEYV</sequence>
<protein>
    <submittedName>
        <fullName evidence="4">Colanic acid biosynthesis acetyltransferase WcaF</fullName>
    </submittedName>
</protein>
<evidence type="ECO:0000256" key="2">
    <source>
        <dbReference type="ARBA" id="ARBA00022679"/>
    </source>
</evidence>
<organism evidence="4 5">
    <name type="scientific">Paenibacillus glycinis</name>
    <dbReference type="NCBI Taxonomy" id="2697035"/>
    <lineage>
        <taxon>Bacteria</taxon>
        <taxon>Bacillati</taxon>
        <taxon>Bacillota</taxon>
        <taxon>Bacilli</taxon>
        <taxon>Bacillales</taxon>
        <taxon>Paenibacillaceae</taxon>
        <taxon>Paenibacillus</taxon>
    </lineage>
</organism>
<dbReference type="InterPro" id="IPR051159">
    <property type="entry name" value="Hexapeptide_acetyltransf"/>
</dbReference>
<keyword evidence="2" id="KW-0808">Transferase</keyword>
<feature type="transmembrane region" description="Helical" evidence="3">
    <location>
        <begin position="20"/>
        <end position="39"/>
    </location>
</feature>
<keyword evidence="3" id="KW-1133">Transmembrane helix</keyword>
<dbReference type="CDD" id="cd05825">
    <property type="entry name" value="LbH_wcaF_like"/>
    <property type="match status" value="1"/>
</dbReference>
<reference evidence="4 5" key="1">
    <citation type="submission" date="2020-01" db="EMBL/GenBank/DDBJ databases">
        <title>Paenibacillus soybeanensis sp. nov. isolated from the nodules of soybean (Glycine max(L.) Merr).</title>
        <authorList>
            <person name="Wang H."/>
        </authorList>
    </citation>
    <scope>NUCLEOTIDE SEQUENCE [LARGE SCALE GENOMIC DNA]</scope>
    <source>
        <strain evidence="4 5">T1</strain>
    </source>
</reference>
<keyword evidence="3" id="KW-0812">Transmembrane</keyword>
<comment type="caution">
    <text evidence="4">The sequence shown here is derived from an EMBL/GenBank/DDBJ whole genome shotgun (WGS) entry which is preliminary data.</text>
</comment>
<evidence type="ECO:0000313" key="5">
    <source>
        <dbReference type="Proteomes" id="UP000665561"/>
    </source>
</evidence>
<name>A0ABW9XMG7_9BACL</name>
<evidence type="ECO:0000256" key="1">
    <source>
        <dbReference type="ARBA" id="ARBA00007274"/>
    </source>
</evidence>
<dbReference type="SUPFAM" id="SSF51161">
    <property type="entry name" value="Trimeric LpxA-like enzymes"/>
    <property type="match status" value="1"/>
</dbReference>